<dbReference type="InterPro" id="IPR036250">
    <property type="entry name" value="AcylCo_DH-like_C"/>
</dbReference>
<dbReference type="Gene3D" id="1.10.540.10">
    <property type="entry name" value="Acyl-CoA dehydrogenase/oxidase, N-terminal domain"/>
    <property type="match status" value="1"/>
</dbReference>
<keyword evidence="9" id="KW-1185">Reference proteome</keyword>
<dbReference type="SUPFAM" id="SSF56645">
    <property type="entry name" value="Acyl-CoA dehydrogenase NM domain-like"/>
    <property type="match status" value="1"/>
</dbReference>
<dbReference type="Pfam" id="PF02771">
    <property type="entry name" value="Acyl-CoA_dh_N"/>
    <property type="match status" value="1"/>
</dbReference>
<accession>A0A2C7AAY4</accession>
<comment type="cofactor">
    <cofactor evidence="1">
        <name>FAD</name>
        <dbReference type="ChEBI" id="CHEBI:57692"/>
    </cofactor>
</comment>
<dbReference type="PANTHER" id="PTHR43884:SF20">
    <property type="entry name" value="ACYL-COA DEHYDROGENASE FADE28"/>
    <property type="match status" value="1"/>
</dbReference>
<evidence type="ECO:0000256" key="2">
    <source>
        <dbReference type="ARBA" id="ARBA00009347"/>
    </source>
</evidence>
<evidence type="ECO:0000256" key="1">
    <source>
        <dbReference type="ARBA" id="ARBA00001974"/>
    </source>
</evidence>
<dbReference type="OrthoDB" id="7328575at2"/>
<feature type="domain" description="Acyl-CoA dehydrogenase/oxidase N-terminal" evidence="7">
    <location>
        <begin position="13"/>
        <end position="105"/>
    </location>
</feature>
<proteinExistence type="inferred from homology"/>
<evidence type="ECO:0000313" key="8">
    <source>
        <dbReference type="EMBL" id="PHK94246.1"/>
    </source>
</evidence>
<evidence type="ECO:0000256" key="5">
    <source>
        <dbReference type="ARBA" id="ARBA00023002"/>
    </source>
</evidence>
<dbReference type="Pfam" id="PF00441">
    <property type="entry name" value="Acyl-CoA_dh_1"/>
    <property type="match status" value="1"/>
</dbReference>
<dbReference type="GO" id="GO:0003995">
    <property type="term" value="F:acyl-CoA dehydrogenase activity"/>
    <property type="evidence" value="ECO:0007669"/>
    <property type="project" value="TreeGrafter"/>
</dbReference>
<dbReference type="InterPro" id="IPR009075">
    <property type="entry name" value="AcylCo_DH/oxidase_C"/>
</dbReference>
<dbReference type="RefSeq" id="WP_099096160.1">
    <property type="nucleotide sequence ID" value="NZ_PDNU01000028.1"/>
</dbReference>
<dbReference type="EMBL" id="PDNU01000028">
    <property type="protein sequence ID" value="PHK94246.1"/>
    <property type="molecule type" value="Genomic_DNA"/>
</dbReference>
<dbReference type="InterPro" id="IPR037069">
    <property type="entry name" value="AcylCoA_DH/ox_N_sf"/>
</dbReference>
<feature type="domain" description="Acyl-CoA dehydrogenase/oxidase C-terminal" evidence="6">
    <location>
        <begin position="205"/>
        <end position="353"/>
    </location>
</feature>
<keyword evidence="4" id="KW-0274">FAD</keyword>
<evidence type="ECO:0000256" key="3">
    <source>
        <dbReference type="ARBA" id="ARBA00022630"/>
    </source>
</evidence>
<dbReference type="AlphaFoldDB" id="A0A2C7AAY4"/>
<protein>
    <submittedName>
        <fullName evidence="8">Acyl-CoA dehydrogenase</fullName>
    </submittedName>
</protein>
<evidence type="ECO:0000259" key="6">
    <source>
        <dbReference type="Pfam" id="PF00441"/>
    </source>
</evidence>
<evidence type="ECO:0000256" key="4">
    <source>
        <dbReference type="ARBA" id="ARBA00022827"/>
    </source>
</evidence>
<sequence>MSATLQDERDEAIRMIRDSAVGIAPRAGDRKRIRALRFKSPGFDPAVWRQMGEQGWIGLRVPEEQGGAGLGMGAFCALAEELGAALAPEPLVPGALAARLLAAAGASAPLEALVSGEALVLAAWQERANSFEVPGTPDAPRLFLPMADGARSFLVPVRAGDGFSLRLQPAEGADLALEPTQDGGSYGTLRPAGGEEVGTVSAAQMEAALEEAALGTAAMLLGVMDQAFAMTLDYLRTRQQFGKPIGSFQALQHRAADLKVQIALSRASVEAAAAICDRGGDREDAPAAQRRAAIARAKARAADAALLVTRQAIQLHGGIGYTDEADIGLYMRRAMVLANQFGSAGLHRRRFAAAQPEVEA</sequence>
<evidence type="ECO:0000259" key="7">
    <source>
        <dbReference type="Pfam" id="PF02771"/>
    </source>
</evidence>
<keyword evidence="3" id="KW-0285">Flavoprotein</keyword>
<reference evidence="8 9" key="1">
    <citation type="submission" date="2017-10" db="EMBL/GenBank/DDBJ databases">
        <authorList>
            <person name="Banno H."/>
            <person name="Chua N.-H."/>
        </authorList>
    </citation>
    <scope>NUCLEOTIDE SEQUENCE [LARGE SCALE GENOMIC DNA]</scope>
    <source>
        <strain evidence="8 9">YW11</strain>
    </source>
</reference>
<dbReference type="InterPro" id="IPR009100">
    <property type="entry name" value="AcylCoA_DH/oxidase_NM_dom_sf"/>
</dbReference>
<dbReference type="PANTHER" id="PTHR43884">
    <property type="entry name" value="ACYL-COA DEHYDROGENASE"/>
    <property type="match status" value="1"/>
</dbReference>
<evidence type="ECO:0000313" key="9">
    <source>
        <dbReference type="Proteomes" id="UP000223527"/>
    </source>
</evidence>
<gene>
    <name evidence="8" type="ORF">CR162_14025</name>
</gene>
<comment type="similarity">
    <text evidence="2">Belongs to the acyl-CoA dehydrogenase family.</text>
</comment>
<dbReference type="SUPFAM" id="SSF47203">
    <property type="entry name" value="Acyl-CoA dehydrogenase C-terminal domain-like"/>
    <property type="match status" value="1"/>
</dbReference>
<dbReference type="Gene3D" id="1.20.140.10">
    <property type="entry name" value="Butyryl-CoA Dehydrogenase, subunit A, domain 3"/>
    <property type="match status" value="1"/>
</dbReference>
<organism evidence="8 9">
    <name type="scientific">Teichococcus rhizosphaerae</name>
    <dbReference type="NCBI Taxonomy" id="1335062"/>
    <lineage>
        <taxon>Bacteria</taxon>
        <taxon>Pseudomonadati</taxon>
        <taxon>Pseudomonadota</taxon>
        <taxon>Alphaproteobacteria</taxon>
        <taxon>Acetobacterales</taxon>
        <taxon>Roseomonadaceae</taxon>
        <taxon>Roseomonas</taxon>
    </lineage>
</organism>
<comment type="caution">
    <text evidence="8">The sequence shown here is derived from an EMBL/GenBank/DDBJ whole genome shotgun (WGS) entry which is preliminary data.</text>
</comment>
<dbReference type="InterPro" id="IPR013786">
    <property type="entry name" value="AcylCoA_DH/ox_N"/>
</dbReference>
<name>A0A2C7AAY4_9PROT</name>
<keyword evidence="5" id="KW-0560">Oxidoreductase</keyword>
<dbReference type="GO" id="GO:0050660">
    <property type="term" value="F:flavin adenine dinucleotide binding"/>
    <property type="evidence" value="ECO:0007669"/>
    <property type="project" value="InterPro"/>
</dbReference>
<dbReference type="Proteomes" id="UP000223527">
    <property type="component" value="Unassembled WGS sequence"/>
</dbReference>